<name>A0ABS6DEJ9_9ENTR</name>
<accession>A0ABS6DEJ9</accession>
<organism evidence="2 3">
    <name type="scientific">Cedecea davisae</name>
    <dbReference type="NCBI Taxonomy" id="158484"/>
    <lineage>
        <taxon>Bacteria</taxon>
        <taxon>Pseudomonadati</taxon>
        <taxon>Pseudomonadota</taxon>
        <taxon>Gammaproteobacteria</taxon>
        <taxon>Enterobacterales</taxon>
        <taxon>Enterobacteriaceae</taxon>
        <taxon>Cedecea</taxon>
    </lineage>
</organism>
<dbReference type="PANTHER" id="PTHR30383">
    <property type="entry name" value="THIOESTERASE 1/PROTEASE 1/LYSOPHOSPHOLIPASE L1"/>
    <property type="match status" value="1"/>
</dbReference>
<sequence>MTVSTEVDHNEYTGNGVTVSFPYTFRIFLKSDLVVQTVDLSENIRVLALDTDYTVTGAGKYNGGAVVLTAPLANGWRISVSRELPVTQETDLRNQGKFFAEVHEDAFDKLTMLIQQCFSGFGLALRRPSFVANFYDALGYYIRNLRDPSRPQDAATKNYVDSVAGANLSRTLRTPEPIFSLPPAEQRKNKIVGMNNDGQPVMLLPESGSAADVMLELASSADGKGDELSRVKQPFAGSNSTTVHQKMREIVAINDGSSSGAEPDGVTDCFGALMGLVATGSPVIRFPSIPGTANIYYFSSFEVDNLQGCTFDVDPGVTLSLPNGFIVAKPSAKNIKFVRATKLFFRDIKVEYEFSSGNNESYVEKKTFLEASDFDKSLVFNIDVTKDTKPMKISWPGSDTWVDDNYSVSGADFGQFYQPTGDGFYHIGFVDILPEEELSAAFYVTNELQLSAIVRHTDGYSGIYATTTQTGAVIQSFEKRVGQPAVIRNVLFPMLQDHDSYSPVNAEWKIRVNSFNSFDILFNGMIVVSMHPTGFITSAGFGAHLPADVTDPTVRFFNPVKMKGNTYTRNGFISTYIFGDSISASRGDSWDIFYKKEMEFAEGARAFNIVNYAVLGDTSAGQLEIMKRVGVAGANVVIIAVGTNDAQGLVDVAQYKNNLSQMMDICQAAGVLVILVKFGLWYSQALRGNGSGQNTGNYQYAARYRSVVARLAAERSVKFVDLSELEGPLVAYYVNPDLELNLVGRGPGVVSDAIHPDTPATQLIGRRIAKAVMGGFAVVRGKAINGMSAIKPANNWAINPADRPVFMDVSSDGVVSLAGIVFRGSASSASGTVIMKVPSNMAPARYMEFPVAGSATGLRLVVTQLGEIIIYGATNETSYVSVAGISWVLK</sequence>
<dbReference type="InterPro" id="IPR013830">
    <property type="entry name" value="SGNH_hydro"/>
</dbReference>
<gene>
    <name evidence="2" type="ORF">KC222_04105</name>
</gene>
<evidence type="ECO:0000313" key="3">
    <source>
        <dbReference type="Proteomes" id="UP000686327"/>
    </source>
</evidence>
<comment type="caution">
    <text evidence="2">The sequence shown here is derived from an EMBL/GenBank/DDBJ whole genome shotgun (WGS) entry which is preliminary data.</text>
</comment>
<dbReference type="Proteomes" id="UP000686327">
    <property type="component" value="Unassembled WGS sequence"/>
</dbReference>
<keyword evidence="3" id="KW-1185">Reference proteome</keyword>
<dbReference type="InterPro" id="IPR051532">
    <property type="entry name" value="Ester_Hydrolysis_Enzymes"/>
</dbReference>
<dbReference type="RefSeq" id="WP_216374730.1">
    <property type="nucleotide sequence ID" value="NZ_JAGRYT010000002.1"/>
</dbReference>
<evidence type="ECO:0000313" key="2">
    <source>
        <dbReference type="EMBL" id="MBU4681195.1"/>
    </source>
</evidence>
<protein>
    <recommendedName>
        <fullName evidence="1">SGNH hydrolase-type esterase domain-containing protein</fullName>
    </recommendedName>
</protein>
<dbReference type="Pfam" id="PF13472">
    <property type="entry name" value="Lipase_GDSL_2"/>
    <property type="match status" value="1"/>
</dbReference>
<evidence type="ECO:0000259" key="1">
    <source>
        <dbReference type="Pfam" id="PF13472"/>
    </source>
</evidence>
<reference evidence="2 3" key="1">
    <citation type="submission" date="2021-04" db="EMBL/GenBank/DDBJ databases">
        <authorList>
            <person name="Seiffert S.N."/>
        </authorList>
    </citation>
    <scope>NUCLEOTIDE SEQUENCE [LARGE SCALE GENOMIC DNA]</scope>
    <source>
        <strain evidence="2 3">1</strain>
    </source>
</reference>
<feature type="domain" description="SGNH hydrolase-type esterase" evidence="1">
    <location>
        <begin position="577"/>
        <end position="727"/>
    </location>
</feature>
<reference evidence="3" key="2">
    <citation type="submission" date="2023-07" db="EMBL/GenBank/DDBJ databases">
        <title>Cedecea davisae an AmpC producer and its therapeutic implications.</title>
        <authorList>
            <person name="Notter J."/>
        </authorList>
    </citation>
    <scope>NUCLEOTIDE SEQUENCE [LARGE SCALE GENOMIC DNA]</scope>
    <source>
        <strain evidence="3">1</strain>
    </source>
</reference>
<proteinExistence type="predicted"/>
<dbReference type="PANTHER" id="PTHR30383:SF5">
    <property type="entry name" value="SGNH HYDROLASE-TYPE ESTERASE DOMAIN-CONTAINING PROTEIN"/>
    <property type="match status" value="1"/>
</dbReference>
<dbReference type="EMBL" id="JAGRYU010000005">
    <property type="protein sequence ID" value="MBU4681195.1"/>
    <property type="molecule type" value="Genomic_DNA"/>
</dbReference>